<name>A0A4U6XFI5_9PEZI</name>
<proteinExistence type="predicted"/>
<dbReference type="STRING" id="1306861.A0A4U6XFI5"/>
<feature type="compositionally biased region" description="Basic and acidic residues" evidence="1">
    <location>
        <begin position="351"/>
        <end position="363"/>
    </location>
</feature>
<dbReference type="Proteomes" id="UP000310108">
    <property type="component" value="Unassembled WGS sequence"/>
</dbReference>
<feature type="compositionally biased region" description="Basic and acidic residues" evidence="1">
    <location>
        <begin position="297"/>
        <end position="312"/>
    </location>
</feature>
<evidence type="ECO:0000256" key="1">
    <source>
        <dbReference type="SAM" id="MobiDB-lite"/>
    </source>
</evidence>
<feature type="compositionally biased region" description="Low complexity" evidence="1">
    <location>
        <begin position="97"/>
        <end position="106"/>
    </location>
</feature>
<sequence length="813" mass="87522">MDDPWGSPWATTDITTAPSTSPSKDILEPPPPAFLSTPNNLNIPSSHSAWLDDDAFGDWASPDPGQAGNPSPWTWGNEAAPIEGLTPSYEPRRKSSTPKWPRSRSPSPRRRPTLTPNTASPSQPSPDPWANHVSTYTRNEPEPLAQLPQIPDVPPLVLEAAHVGLGLSNHPNASEQDRFAHKPTATQFAEPMLDSIQEQLQFSDTPIFDRFPAVDGQAGDTGPSSASAPSEDGDDNEEAQDARHADSPITSIEEDSAAPNVSQRKASGKVLELVEMYDGIAKRTTKTPELIASRRSTSREPKATAQEARDWATEVDDLPETEKATPPHNSTESDPDNLPEDGNEVAGQVDEQDKPRRPDHDPFETDLGNLDKLLPDASLDGPESPEHVPDRIIHDSFTSISERKMWYRLSRNESLRKYNAGDDENYVRINWSNSTLRQDTLKTVRRWIEEDSFGGRAFRGGSTRNAGSGKSFGWDATTAASPVDLDRVFGRKQKLKATVHRPTHSVGGLPSLSTAPMVPTSAVNTSVSSKRPNDTWEGDAIFGWSTEADGGATKAKPEGEASNPPGPRIPLPLAFTGFDNKPGSHASLPAFMTPMAPTPRVVSATTVKEEESEEKEEDDEWGDMVSPTTAEDTDSTSIPKTSWDSFSTNPLPDATTTSSSNSFTVKKHDPDGLRAGNNNDEHDSRDKSGLEDIGSVISPTPASTPRPAAAVAAAGVLQSQGGISSPPASTYTFRPASAAKRPANMSIAATVTDPLAPLTSVKTDVSARGLVVVTPLRTGPDTPSTAQPQTGAEDFALVQHFVRNLPDLSYMLR</sequence>
<feature type="compositionally biased region" description="Acidic residues" evidence="1">
    <location>
        <begin position="610"/>
        <end position="622"/>
    </location>
</feature>
<feature type="region of interest" description="Disordered" evidence="1">
    <location>
        <begin position="523"/>
        <end position="706"/>
    </location>
</feature>
<accession>A0A4U6XFI5</accession>
<feature type="compositionally biased region" description="Polar residues" evidence="1">
    <location>
        <begin position="36"/>
        <end position="48"/>
    </location>
</feature>
<keyword evidence="3" id="KW-1185">Reference proteome</keyword>
<gene>
    <name evidence="2" type="ORF">CTA1_5013</name>
</gene>
<reference evidence="2 3" key="1">
    <citation type="journal article" date="2019" name="PLoS ONE">
        <title>Comparative genome analysis indicates high evolutionary potential of pathogenicity genes in Colletotrichum tanaceti.</title>
        <authorList>
            <person name="Lelwala R.V."/>
            <person name="Korhonen P.K."/>
            <person name="Young N.D."/>
            <person name="Scott J.B."/>
            <person name="Ades P.A."/>
            <person name="Gasser R.B."/>
            <person name="Taylor P.W.J."/>
        </authorList>
    </citation>
    <scope>NUCLEOTIDE SEQUENCE [LARGE SCALE GENOMIC DNA]</scope>
    <source>
        <strain evidence="2">BRIP57314</strain>
    </source>
</reference>
<feature type="region of interest" description="Disordered" evidence="1">
    <location>
        <begin position="1"/>
        <end position="150"/>
    </location>
</feature>
<feature type="compositionally biased region" description="Polar residues" evidence="1">
    <location>
        <begin position="9"/>
        <end position="23"/>
    </location>
</feature>
<comment type="caution">
    <text evidence="2">The sequence shown here is derived from an EMBL/GenBank/DDBJ whole genome shotgun (WGS) entry which is preliminary data.</text>
</comment>
<evidence type="ECO:0000313" key="3">
    <source>
        <dbReference type="Proteomes" id="UP000310108"/>
    </source>
</evidence>
<dbReference type="EMBL" id="PJEX01000135">
    <property type="protein sequence ID" value="TKW54495.1"/>
    <property type="molecule type" value="Genomic_DNA"/>
</dbReference>
<organism evidence="2 3">
    <name type="scientific">Colletotrichum tanaceti</name>
    <dbReference type="NCBI Taxonomy" id="1306861"/>
    <lineage>
        <taxon>Eukaryota</taxon>
        <taxon>Fungi</taxon>
        <taxon>Dikarya</taxon>
        <taxon>Ascomycota</taxon>
        <taxon>Pezizomycotina</taxon>
        <taxon>Sordariomycetes</taxon>
        <taxon>Hypocreomycetidae</taxon>
        <taxon>Glomerellales</taxon>
        <taxon>Glomerellaceae</taxon>
        <taxon>Colletotrichum</taxon>
        <taxon>Colletotrichum destructivum species complex</taxon>
    </lineage>
</organism>
<feature type="compositionally biased region" description="Acidic residues" evidence="1">
    <location>
        <begin position="333"/>
        <end position="343"/>
    </location>
</feature>
<dbReference type="OrthoDB" id="3941134at2759"/>
<feature type="compositionally biased region" description="Basic and acidic residues" evidence="1">
    <location>
        <begin position="679"/>
        <end position="690"/>
    </location>
</feature>
<dbReference type="AlphaFoldDB" id="A0A4U6XFI5"/>
<evidence type="ECO:0000313" key="2">
    <source>
        <dbReference type="EMBL" id="TKW54495.1"/>
    </source>
</evidence>
<feature type="compositionally biased region" description="Polar residues" evidence="1">
    <location>
        <begin position="626"/>
        <end position="664"/>
    </location>
</feature>
<feature type="region of interest" description="Disordered" evidence="1">
    <location>
        <begin position="203"/>
        <end position="390"/>
    </location>
</feature>
<protein>
    <submittedName>
        <fullName evidence="2">Uncharacterized protein</fullName>
    </submittedName>
</protein>